<proteinExistence type="predicted"/>
<dbReference type="InterPro" id="IPR009081">
    <property type="entry name" value="PP-bd_ACP"/>
</dbReference>
<dbReference type="Pfam" id="PF00550">
    <property type="entry name" value="PP-binding"/>
    <property type="match status" value="1"/>
</dbReference>
<dbReference type="Proteomes" id="UP000036277">
    <property type="component" value="Unassembled WGS sequence"/>
</dbReference>
<dbReference type="Pfam" id="PF07993">
    <property type="entry name" value="NAD_binding_4"/>
    <property type="match status" value="1"/>
</dbReference>
<dbReference type="RefSeq" id="WP_047964749.1">
    <property type="nucleotide sequence ID" value="NZ_CAWMBG010000148.1"/>
</dbReference>
<dbReference type="InterPro" id="IPR036736">
    <property type="entry name" value="ACP-like_sf"/>
</dbReference>
<dbReference type="InterPro" id="IPR013120">
    <property type="entry name" value="FAR_NAD-bd"/>
</dbReference>
<sequence length="1008" mass="112813">MLPHFLKQVHSYPDKVAVLTPEKSINYHTLKLQATTVAGSLRSFGIRHEEPIAILLPPGIEQITSQLAILMAGGSCVPLDPNVPPARLNDMLDDLDVRWTITDSPDSSPPLHTTLVSFSDLLEGEDLAETDSGIACLAPHHRTHVLFTSGTTGKPKGVQIEEKSIMRVVVDTTYIHFTPEDRIACTCNPTFDISLFEIWGALLNGATAFVPPKKDVLNIEYFQAELARREISIVFVAATLFNLIAKTYPRAFHNIRYLLIGAEALNAHTVKLVLEAGAPPQHIINGYGPTESTIFALSHDISLGDLVDGSVPIGRPIDRTSAFILDDNLEPLAPGNLGQLYLGGKGLSRGYWNRDELNSDRFVHVAIPGHSLPMRLYKTGDLSWQRDDGVFMYSGRIDNQVKIRGHRIELEEIEVRLLKSKEVSLARACAVKNEGEDDFLAAFVVPLSPDTFDRERLARELSEYLPAYMQPRLFVVEDIPMTPHGKIDQRKLIALFTKRAPSEERPAGFNDTEYEVYRIWSKILNNSEISLDDNFFQMGGSSLQAARLVIELARQFKQHFLVQTLYEVPNLRQLAKIVSQGNSPQALDEMEEWLSDAKLPEDIKPLPKKPQDWAHLTNASVFLTGVTGFLGAFFLRDLLTLGNIKENIKNVVCLVRAKDDAMAYQRIEDTLSKYGLWEASFAGRIRAVTGDLSQPKLGLSDELHDELANTSDVVFHLAANVNYIHPYRMQRVFNIDSTLNILRFATQGKAKAVHYSSTIAAFGPAGLLNPTTRIYENDSLIPYIEGLKYDTGYAQSKWVVEQLIRQARELGIPLSVYRPGFIMGDSVHGVGNPNDFVARLIKGCIDIGVCPQLPRQRKEFVPVDYVSTAILTIATDIRNLGQVYHLVPPQIEQSVDIDGFFHLLEECYGHPLQSLPYNEWLSRLTADPHLNDNALLPLLPMLSERVYHQWTRWEANDNMPIYDTTNTNSALANASIPLHFTPMGKELLSKYLAYYLPKLPIDLVTASR</sequence>
<keyword evidence="2" id="KW-0597">Phosphoprotein</keyword>
<dbReference type="OrthoDB" id="9757559at2"/>
<dbReference type="CDD" id="cd05930">
    <property type="entry name" value="A_NRPS"/>
    <property type="match status" value="1"/>
</dbReference>
<dbReference type="AlphaFoldDB" id="A0A0J5FNT2"/>
<dbReference type="PROSITE" id="PS50075">
    <property type="entry name" value="CARRIER"/>
    <property type="match status" value="1"/>
</dbReference>
<dbReference type="Gene3D" id="3.40.50.720">
    <property type="entry name" value="NAD(P)-binding Rossmann-like Domain"/>
    <property type="match status" value="1"/>
</dbReference>
<dbReference type="SUPFAM" id="SSF51735">
    <property type="entry name" value="NAD(P)-binding Rossmann-fold domains"/>
    <property type="match status" value="1"/>
</dbReference>
<evidence type="ECO:0000259" key="3">
    <source>
        <dbReference type="PROSITE" id="PS50075"/>
    </source>
</evidence>
<dbReference type="InterPro" id="IPR020845">
    <property type="entry name" value="AMP-binding_CS"/>
</dbReference>
<name>A0A0J5FNT2_9GAMM</name>
<reference evidence="4 5" key="1">
    <citation type="submission" date="2015-06" db="EMBL/GenBank/DDBJ databases">
        <title>Draft Whole-Genome Sequence of the Entomopathogenic Bacterium Xenorhabdus khoisanae.</title>
        <authorList>
            <person name="Naidoo S."/>
            <person name="Featherston J."/>
            <person name="Gray V.M."/>
        </authorList>
    </citation>
    <scope>NUCLEOTIDE SEQUENCE [LARGE SCALE GENOMIC DNA]</scope>
    <source>
        <strain evidence="4 5">MCB</strain>
    </source>
</reference>
<keyword evidence="1" id="KW-0596">Phosphopantetheine</keyword>
<dbReference type="Gene3D" id="2.30.38.10">
    <property type="entry name" value="Luciferase, Domain 3"/>
    <property type="match status" value="1"/>
</dbReference>
<dbReference type="InterPro" id="IPR010071">
    <property type="entry name" value="AA_adenyl_dom"/>
</dbReference>
<dbReference type="Pfam" id="PF13193">
    <property type="entry name" value="AMP-binding_C"/>
    <property type="match status" value="1"/>
</dbReference>
<dbReference type="Gene3D" id="3.40.50.980">
    <property type="match status" value="2"/>
</dbReference>
<dbReference type="InterPro" id="IPR000873">
    <property type="entry name" value="AMP-dep_synth/lig_dom"/>
</dbReference>
<dbReference type="InterPro" id="IPR036291">
    <property type="entry name" value="NAD(P)-bd_dom_sf"/>
</dbReference>
<evidence type="ECO:0000256" key="1">
    <source>
        <dbReference type="ARBA" id="ARBA00022450"/>
    </source>
</evidence>
<protein>
    <submittedName>
        <fullName evidence="4">Non ribosomal peptide synthetase</fullName>
    </submittedName>
</protein>
<dbReference type="NCBIfam" id="TIGR01733">
    <property type="entry name" value="AA-adenyl-dom"/>
    <property type="match status" value="1"/>
</dbReference>
<dbReference type="PROSITE" id="PS00455">
    <property type="entry name" value="AMP_BINDING"/>
    <property type="match status" value="1"/>
</dbReference>
<feature type="domain" description="Carrier" evidence="3">
    <location>
        <begin position="507"/>
        <end position="582"/>
    </location>
</feature>
<evidence type="ECO:0000256" key="2">
    <source>
        <dbReference type="ARBA" id="ARBA00022553"/>
    </source>
</evidence>
<dbReference type="Gene3D" id="1.10.1200.10">
    <property type="entry name" value="ACP-like"/>
    <property type="match status" value="1"/>
</dbReference>
<accession>A0A0J5FNT2</accession>
<organism evidence="4 5">
    <name type="scientific">Xenorhabdus khoisanae</name>
    <dbReference type="NCBI Taxonomy" id="880157"/>
    <lineage>
        <taxon>Bacteria</taxon>
        <taxon>Pseudomonadati</taxon>
        <taxon>Pseudomonadota</taxon>
        <taxon>Gammaproteobacteria</taxon>
        <taxon>Enterobacterales</taxon>
        <taxon>Morganellaceae</taxon>
        <taxon>Xenorhabdus</taxon>
    </lineage>
</organism>
<dbReference type="InterPro" id="IPR045851">
    <property type="entry name" value="AMP-bd_C_sf"/>
</dbReference>
<keyword evidence="5" id="KW-1185">Reference proteome</keyword>
<dbReference type="CDD" id="cd05235">
    <property type="entry name" value="SDR_e1"/>
    <property type="match status" value="1"/>
</dbReference>
<dbReference type="InterPro" id="IPR010080">
    <property type="entry name" value="Thioester_reductase-like_dom"/>
</dbReference>
<dbReference type="Pfam" id="PF00501">
    <property type="entry name" value="AMP-binding"/>
    <property type="match status" value="1"/>
</dbReference>
<dbReference type="Gene3D" id="3.30.300.30">
    <property type="match status" value="1"/>
</dbReference>
<dbReference type="SUPFAM" id="SSF47336">
    <property type="entry name" value="ACP-like"/>
    <property type="match status" value="1"/>
</dbReference>
<evidence type="ECO:0000313" key="5">
    <source>
        <dbReference type="Proteomes" id="UP000036277"/>
    </source>
</evidence>
<dbReference type="STRING" id="880157.AB204_17985"/>
<comment type="caution">
    <text evidence="4">The sequence shown here is derived from an EMBL/GenBank/DDBJ whole genome shotgun (WGS) entry which is preliminary data.</text>
</comment>
<dbReference type="EMBL" id="LFCV01000148">
    <property type="protein sequence ID" value="KMJ43749.1"/>
    <property type="molecule type" value="Genomic_DNA"/>
</dbReference>
<dbReference type="InterPro" id="IPR025110">
    <property type="entry name" value="AMP-bd_C"/>
</dbReference>
<dbReference type="PANTHER" id="PTHR44845">
    <property type="entry name" value="CARRIER DOMAIN-CONTAINING PROTEIN"/>
    <property type="match status" value="1"/>
</dbReference>
<evidence type="ECO:0000313" key="4">
    <source>
        <dbReference type="EMBL" id="KMJ43749.1"/>
    </source>
</evidence>
<dbReference type="NCBIfam" id="TIGR01746">
    <property type="entry name" value="Thioester-redct"/>
    <property type="match status" value="1"/>
</dbReference>
<dbReference type="PANTHER" id="PTHR44845:SF6">
    <property type="entry name" value="BETA-ALANINE-ACTIVATING ENZYME"/>
    <property type="match status" value="1"/>
</dbReference>
<dbReference type="SUPFAM" id="SSF56801">
    <property type="entry name" value="Acetyl-CoA synthetase-like"/>
    <property type="match status" value="1"/>
</dbReference>
<dbReference type="PATRIC" id="fig|880157.4.peg.3861"/>
<gene>
    <name evidence="4" type="ORF">AB204_17985</name>
</gene>